<evidence type="ECO:0000313" key="6">
    <source>
        <dbReference type="Proteomes" id="UP000599009"/>
    </source>
</evidence>
<dbReference type="InterPro" id="IPR050834">
    <property type="entry name" value="Glycosyltransf_2"/>
</dbReference>
<protein>
    <recommendedName>
        <fullName evidence="4">Glycosyltransferase 2-like domain-containing protein</fullName>
    </recommendedName>
</protein>
<dbReference type="EMBL" id="BMME01000001">
    <property type="protein sequence ID" value="GGJ99584.1"/>
    <property type="molecule type" value="Genomic_DNA"/>
</dbReference>
<reference evidence="6" key="1">
    <citation type="journal article" date="2019" name="Int. J. Syst. Evol. Microbiol.">
        <title>The Global Catalogue of Microorganisms (GCM) 10K type strain sequencing project: providing services to taxonomists for standard genome sequencing and annotation.</title>
        <authorList>
            <consortium name="The Broad Institute Genomics Platform"/>
            <consortium name="The Broad Institute Genome Sequencing Center for Infectious Disease"/>
            <person name="Wu L."/>
            <person name="Ma J."/>
        </authorList>
    </citation>
    <scope>NUCLEOTIDE SEQUENCE [LARGE SCALE GENOMIC DNA]</scope>
    <source>
        <strain evidence="6">CGMCC 1.8985</strain>
    </source>
</reference>
<dbReference type="Gene3D" id="3.90.550.10">
    <property type="entry name" value="Spore Coat Polysaccharide Biosynthesis Protein SpsA, Chain A"/>
    <property type="match status" value="1"/>
</dbReference>
<keyword evidence="3" id="KW-0808">Transferase</keyword>
<dbReference type="InterPro" id="IPR029044">
    <property type="entry name" value="Nucleotide-diphossugar_trans"/>
</dbReference>
<name>A0ABQ2E7F6_9GAMM</name>
<dbReference type="SUPFAM" id="SSF53448">
    <property type="entry name" value="Nucleotide-diphospho-sugar transferases"/>
    <property type="match status" value="1"/>
</dbReference>
<feature type="domain" description="Glycosyltransferase 2-like" evidence="4">
    <location>
        <begin position="7"/>
        <end position="115"/>
    </location>
</feature>
<dbReference type="RefSeq" id="WP_132985495.1">
    <property type="nucleotide sequence ID" value="NZ_BMME01000001.1"/>
</dbReference>
<sequence>MTSPKITVIIPTRERASVLGAALRTVTAQTYENLEIIVSDNNSGDGTDAVVQHANDSRIRYLNTGKRLSMSHNWEFALTHVREGWVTFMGDDDGLLPGAIHRMAEIIVETKAQVIRTEYCTYDWPGMLGRPYGQLIVPLTSGMESRNSRKWLKKALEGHVRYSQLPMIYNGGFIHFSVLQHIRDVMGVFFSSVNPDVYTAVAIARLTDDFLFVREPLAISGTSKYSNGHSAFSARASRNPQAYRQFLSEGNIPSHADMPTSKEGNMPTSLQACVYEAYLQSARLGGSVDSMNHARQLAVVLATSGKHRTAIDAWGQDFSHLHGLDYSRANRSAVHLRRKLESRWLGQKLVRVLRSVVTDRLALQNVYEASIAAGALRAAPGRMDSLRFLGNELRGAWRARINA</sequence>
<dbReference type="Pfam" id="PF00535">
    <property type="entry name" value="Glycos_transf_2"/>
    <property type="match status" value="1"/>
</dbReference>
<dbReference type="InterPro" id="IPR001173">
    <property type="entry name" value="Glyco_trans_2-like"/>
</dbReference>
<organism evidence="5 6">
    <name type="scientific">Luteimonas terricola</name>
    <dbReference type="NCBI Taxonomy" id="645597"/>
    <lineage>
        <taxon>Bacteria</taxon>
        <taxon>Pseudomonadati</taxon>
        <taxon>Pseudomonadota</taxon>
        <taxon>Gammaproteobacteria</taxon>
        <taxon>Lysobacterales</taxon>
        <taxon>Lysobacteraceae</taxon>
        <taxon>Luteimonas</taxon>
    </lineage>
</organism>
<evidence type="ECO:0000256" key="3">
    <source>
        <dbReference type="ARBA" id="ARBA00022679"/>
    </source>
</evidence>
<evidence type="ECO:0000256" key="1">
    <source>
        <dbReference type="ARBA" id="ARBA00006739"/>
    </source>
</evidence>
<dbReference type="Proteomes" id="UP000599009">
    <property type="component" value="Unassembled WGS sequence"/>
</dbReference>
<comment type="caution">
    <text evidence="5">The sequence shown here is derived from an EMBL/GenBank/DDBJ whole genome shotgun (WGS) entry which is preliminary data.</text>
</comment>
<dbReference type="CDD" id="cd00761">
    <property type="entry name" value="Glyco_tranf_GTA_type"/>
    <property type="match status" value="1"/>
</dbReference>
<evidence type="ECO:0000256" key="2">
    <source>
        <dbReference type="ARBA" id="ARBA00022676"/>
    </source>
</evidence>
<gene>
    <name evidence="5" type="ORF">GCM10011394_05920</name>
</gene>
<comment type="similarity">
    <text evidence="1">Belongs to the glycosyltransferase 2 family.</text>
</comment>
<dbReference type="PANTHER" id="PTHR43685:SF5">
    <property type="entry name" value="GLYCOSYLTRANSFERASE EPSE-RELATED"/>
    <property type="match status" value="1"/>
</dbReference>
<dbReference type="PANTHER" id="PTHR43685">
    <property type="entry name" value="GLYCOSYLTRANSFERASE"/>
    <property type="match status" value="1"/>
</dbReference>
<keyword evidence="2" id="KW-0328">Glycosyltransferase</keyword>
<proteinExistence type="inferred from homology"/>
<evidence type="ECO:0000259" key="4">
    <source>
        <dbReference type="Pfam" id="PF00535"/>
    </source>
</evidence>
<keyword evidence="6" id="KW-1185">Reference proteome</keyword>
<evidence type="ECO:0000313" key="5">
    <source>
        <dbReference type="EMBL" id="GGJ99584.1"/>
    </source>
</evidence>
<accession>A0ABQ2E7F6</accession>